<feature type="domain" description="MYND-type" evidence="5">
    <location>
        <begin position="448"/>
        <end position="484"/>
    </location>
</feature>
<evidence type="ECO:0000256" key="1">
    <source>
        <dbReference type="ARBA" id="ARBA00022723"/>
    </source>
</evidence>
<sequence>MATQFVYLTTYPNITKKNFKQTDLKSAKEINQLRAKMVNFVYPEEMYLFVESIRPFDVRDVGSTKWLEVHEMIIKLSQQACLELAQNREEEVKEFLISRDKLRLLIHEAYCVTLWKTRVLPHLLEIDPNPQATFLIYTVLYHEAALVSLLDVCLYHPSGCETLQESVLDLIDYCAQAVSQVIGLVSMGYHENESKLDVDEAVLTELERQKRDFIYKIGLRCISVLNYLADNVSLFHLSAARRLLVTHDIPWLMVDVLSFRPWQRKTSKGLQKFIDEKWTNVDDAAKIVKPEAQAWFCVRQLLLNAQIMENYTLNEARCKQLSKLLGLMHETLMDQLPPLIELKMFLSRLTLSGNTAKSQILLLEDIPQIQEELMKEVERCGGFYQIAQDQDSVFLSKNKEDICAMASRLSKAYGTDLLCELEQNMDDLKVEEPKDCGAGGDGGVEHNCASCQEKAKKKCANCKQVHYCSRDCQLKDWPQHKLVCLKN</sequence>
<reference evidence="6" key="2">
    <citation type="submission" date="2025-05" db="UniProtKB">
        <authorList>
            <consortium name="EnsemblMetazoa"/>
        </authorList>
    </citation>
    <scope>IDENTIFICATION</scope>
</reference>
<dbReference type="PANTHER" id="PTHR13244">
    <property type="entry name" value="ZINC FINGER MYND DOMAIN CONTAINING PROTEIN 10"/>
    <property type="match status" value="1"/>
</dbReference>
<proteinExistence type="predicted"/>
<evidence type="ECO:0000256" key="2">
    <source>
        <dbReference type="ARBA" id="ARBA00022771"/>
    </source>
</evidence>
<dbReference type="PANTHER" id="PTHR13244:SF7">
    <property type="entry name" value="ZINC FINGER MYND DOMAIN-CONTAINING PROTEIN 10"/>
    <property type="match status" value="1"/>
</dbReference>
<dbReference type="InterPro" id="IPR052298">
    <property type="entry name" value="ZMYND10"/>
</dbReference>
<dbReference type="Gene3D" id="6.10.140.2220">
    <property type="match status" value="1"/>
</dbReference>
<name>A0ABM5I505_DRORH</name>
<dbReference type="EnsemblMetazoa" id="XM_017134714.2">
    <property type="protein sequence ID" value="XP_016990203.2"/>
    <property type="gene ID" value="LOC108052333"/>
</dbReference>
<evidence type="ECO:0000256" key="4">
    <source>
        <dbReference type="PROSITE-ProRule" id="PRU00134"/>
    </source>
</evidence>
<keyword evidence="2 4" id="KW-0863">Zinc-finger</keyword>
<dbReference type="Pfam" id="PF01753">
    <property type="entry name" value="zf-MYND"/>
    <property type="match status" value="1"/>
</dbReference>
<evidence type="ECO:0000256" key="3">
    <source>
        <dbReference type="ARBA" id="ARBA00022833"/>
    </source>
</evidence>
<accession>A0ABM5I505</accession>
<dbReference type="SUPFAM" id="SSF144232">
    <property type="entry name" value="HIT/MYND zinc finger-like"/>
    <property type="match status" value="1"/>
</dbReference>
<reference evidence="7" key="1">
    <citation type="journal article" date="2021" name="Elife">
        <title>Highly contiguous assemblies of 101 drosophilid genomes.</title>
        <authorList>
            <person name="Kim B.Y."/>
            <person name="Wang J.R."/>
            <person name="Miller D.E."/>
            <person name="Barmina O."/>
            <person name="Delaney E."/>
            <person name="Thompson A."/>
            <person name="Comeault A.A."/>
            <person name="Peede D."/>
            <person name="D'Agostino E.R."/>
            <person name="Pelaez J."/>
            <person name="Aguilar J.M."/>
            <person name="Haji D."/>
            <person name="Matsunaga T."/>
            <person name="Armstrong E.E."/>
            <person name="Zych M."/>
            <person name="Ogawa Y."/>
            <person name="Stamenkovic-Radak M."/>
            <person name="Jelic M."/>
            <person name="Veselinovic M.S."/>
            <person name="Tanaskovic M."/>
            <person name="Eric P."/>
            <person name="Gao J.J."/>
            <person name="Katoh T.K."/>
            <person name="Toda M.J."/>
            <person name="Watabe H."/>
            <person name="Watada M."/>
            <person name="Davis J.S."/>
            <person name="Moyle L.C."/>
            <person name="Manoli G."/>
            <person name="Bertolini E."/>
            <person name="Kostal V."/>
            <person name="Hawley R.S."/>
            <person name="Takahashi A."/>
            <person name="Jones C.D."/>
            <person name="Price D.K."/>
            <person name="Whiteman N."/>
            <person name="Kopp A."/>
            <person name="Matute D.R."/>
            <person name="Petrov D.A."/>
        </authorList>
    </citation>
    <scope>NUCLEOTIDE SEQUENCE [LARGE SCALE GENOMIC DNA]</scope>
</reference>
<keyword evidence="7" id="KW-1185">Reference proteome</keyword>
<protein>
    <recommendedName>
        <fullName evidence="5">MYND-type domain-containing protein</fullName>
    </recommendedName>
</protein>
<dbReference type="PROSITE" id="PS50865">
    <property type="entry name" value="ZF_MYND_2"/>
    <property type="match status" value="1"/>
</dbReference>
<evidence type="ECO:0000313" key="7">
    <source>
        <dbReference type="Proteomes" id="UP001652680"/>
    </source>
</evidence>
<evidence type="ECO:0000313" key="6">
    <source>
        <dbReference type="EnsemblMetazoa" id="XP_016990203.2"/>
    </source>
</evidence>
<organism evidence="6 7">
    <name type="scientific">Drosophila rhopaloa</name>
    <name type="common">Fruit fly</name>
    <dbReference type="NCBI Taxonomy" id="1041015"/>
    <lineage>
        <taxon>Eukaryota</taxon>
        <taxon>Metazoa</taxon>
        <taxon>Ecdysozoa</taxon>
        <taxon>Arthropoda</taxon>
        <taxon>Hexapoda</taxon>
        <taxon>Insecta</taxon>
        <taxon>Pterygota</taxon>
        <taxon>Neoptera</taxon>
        <taxon>Endopterygota</taxon>
        <taxon>Diptera</taxon>
        <taxon>Brachycera</taxon>
        <taxon>Muscomorpha</taxon>
        <taxon>Ephydroidea</taxon>
        <taxon>Drosophilidae</taxon>
        <taxon>Drosophila</taxon>
        <taxon>Sophophora</taxon>
    </lineage>
</organism>
<dbReference type="GeneID" id="108052333"/>
<dbReference type="InterPro" id="IPR002893">
    <property type="entry name" value="Znf_MYND"/>
</dbReference>
<keyword evidence="1" id="KW-0479">Metal-binding</keyword>
<keyword evidence="3" id="KW-0862">Zinc</keyword>
<dbReference type="Proteomes" id="UP001652680">
    <property type="component" value="Unassembled WGS sequence"/>
</dbReference>
<evidence type="ECO:0000259" key="5">
    <source>
        <dbReference type="PROSITE" id="PS50865"/>
    </source>
</evidence>
<dbReference type="RefSeq" id="XP_016990203.2">
    <property type="nucleotide sequence ID" value="XM_017134714.2"/>
</dbReference>